<evidence type="ECO:0000256" key="2">
    <source>
        <dbReference type="ARBA" id="ARBA00010226"/>
    </source>
</evidence>
<evidence type="ECO:0000256" key="8">
    <source>
        <dbReference type="ARBA" id="ARBA00035020"/>
    </source>
</evidence>
<dbReference type="GO" id="GO:0000028">
    <property type="term" value="P:ribosomal small subunit assembly"/>
    <property type="evidence" value="ECO:0007669"/>
    <property type="project" value="TreeGrafter"/>
</dbReference>
<keyword evidence="5" id="KW-0677">Repeat</keyword>
<keyword evidence="3" id="KW-0597">Phosphoprotein</keyword>
<dbReference type="Gene3D" id="2.130.10.10">
    <property type="entry name" value="YVTN repeat-like/Quinoprotein amine dehydrogenase"/>
    <property type="match status" value="3"/>
</dbReference>
<dbReference type="InterPro" id="IPR020472">
    <property type="entry name" value="WD40_PAC1"/>
</dbReference>
<dbReference type="EMBL" id="JAULJE010000004">
    <property type="protein sequence ID" value="KAK1344278.1"/>
    <property type="molecule type" value="Genomic_DNA"/>
</dbReference>
<dbReference type="FunFam" id="2.130.10.10:FF:000255">
    <property type="entry name" value="Periodic tryptophan protein 2 homolog"/>
    <property type="match status" value="1"/>
</dbReference>
<evidence type="ECO:0000256" key="6">
    <source>
        <dbReference type="ARBA" id="ARBA00023242"/>
    </source>
</evidence>
<feature type="domain" description="Small-subunit processome Utp12" evidence="12">
    <location>
        <begin position="768"/>
        <end position="883"/>
    </location>
</feature>
<evidence type="ECO:0000259" key="12">
    <source>
        <dbReference type="Pfam" id="PF04003"/>
    </source>
</evidence>
<comment type="caution">
    <text evidence="13">The sequence shown here is derived from an EMBL/GenBank/DDBJ whole genome shotgun (WGS) entry which is preliminary data.</text>
</comment>
<feature type="compositionally biased region" description="Acidic residues" evidence="11">
    <location>
        <begin position="240"/>
        <end position="251"/>
    </location>
</feature>
<dbReference type="Pfam" id="PF04003">
    <property type="entry name" value="Utp12"/>
    <property type="match status" value="1"/>
</dbReference>
<dbReference type="InterPro" id="IPR027145">
    <property type="entry name" value="PWP2"/>
</dbReference>
<dbReference type="SUPFAM" id="SSF82171">
    <property type="entry name" value="DPP6 N-terminal domain-like"/>
    <property type="match status" value="1"/>
</dbReference>
<dbReference type="GO" id="GO:0034388">
    <property type="term" value="C:Pwp2p-containing subcomplex of 90S preribosome"/>
    <property type="evidence" value="ECO:0007669"/>
    <property type="project" value="TreeGrafter"/>
</dbReference>
<dbReference type="Pfam" id="PF00400">
    <property type="entry name" value="WD40"/>
    <property type="match status" value="3"/>
</dbReference>
<dbReference type="SUPFAM" id="SSF50969">
    <property type="entry name" value="YVTN repeat-like/Quinoprotein amine dehydrogenase"/>
    <property type="match status" value="1"/>
</dbReference>
<dbReference type="InterPro" id="IPR011044">
    <property type="entry name" value="Quino_amine_DH_bsu"/>
</dbReference>
<organism evidence="13 14">
    <name type="scientific">Cnephaeus nilssonii</name>
    <name type="common">Northern bat</name>
    <name type="synonym">Eptesicus nilssonii</name>
    <dbReference type="NCBI Taxonomy" id="3371016"/>
    <lineage>
        <taxon>Eukaryota</taxon>
        <taxon>Metazoa</taxon>
        <taxon>Chordata</taxon>
        <taxon>Craniata</taxon>
        <taxon>Vertebrata</taxon>
        <taxon>Euteleostomi</taxon>
        <taxon>Mammalia</taxon>
        <taxon>Eutheria</taxon>
        <taxon>Laurasiatheria</taxon>
        <taxon>Chiroptera</taxon>
        <taxon>Yangochiroptera</taxon>
        <taxon>Vespertilionidae</taxon>
        <taxon>Cnephaeus</taxon>
    </lineage>
</organism>
<evidence type="ECO:0000256" key="5">
    <source>
        <dbReference type="ARBA" id="ARBA00022737"/>
    </source>
</evidence>
<dbReference type="SMART" id="SM00320">
    <property type="entry name" value="WD40"/>
    <property type="match status" value="11"/>
</dbReference>
<reference evidence="13" key="1">
    <citation type="submission" date="2023-06" db="EMBL/GenBank/DDBJ databases">
        <title>Reference genome for the Northern bat (Eptesicus nilssonii), a most northern bat species.</title>
        <authorList>
            <person name="Laine V.N."/>
            <person name="Pulliainen A.T."/>
            <person name="Lilley T.M."/>
        </authorList>
    </citation>
    <scope>NUCLEOTIDE SEQUENCE</scope>
    <source>
        <strain evidence="13">BLF_Eptnil</strain>
        <tissue evidence="13">Kidney</tissue>
    </source>
</reference>
<dbReference type="CDD" id="cd00200">
    <property type="entry name" value="WD40"/>
    <property type="match status" value="1"/>
</dbReference>
<dbReference type="PRINTS" id="PR00320">
    <property type="entry name" value="GPROTEINBRPT"/>
</dbReference>
<feature type="region of interest" description="Disordered" evidence="11">
    <location>
        <begin position="220"/>
        <end position="268"/>
    </location>
</feature>
<evidence type="ECO:0000256" key="10">
    <source>
        <dbReference type="PROSITE-ProRule" id="PRU00221"/>
    </source>
</evidence>
<evidence type="ECO:0000256" key="7">
    <source>
        <dbReference type="ARBA" id="ARBA00035000"/>
    </source>
</evidence>
<evidence type="ECO:0000313" key="14">
    <source>
        <dbReference type="Proteomes" id="UP001177744"/>
    </source>
</evidence>
<dbReference type="GO" id="GO:0032040">
    <property type="term" value="C:small-subunit processome"/>
    <property type="evidence" value="ECO:0007669"/>
    <property type="project" value="TreeGrafter"/>
</dbReference>
<comment type="similarity">
    <text evidence="2">Belongs to the WD repeat PWP2 family.</text>
</comment>
<dbReference type="InterPro" id="IPR019775">
    <property type="entry name" value="WD40_repeat_CS"/>
</dbReference>
<evidence type="ECO:0000256" key="3">
    <source>
        <dbReference type="ARBA" id="ARBA00022553"/>
    </source>
</evidence>
<feature type="non-terminal residue" evidence="13">
    <location>
        <position position="1"/>
    </location>
</feature>
<dbReference type="Proteomes" id="UP001177744">
    <property type="component" value="Unassembled WGS sequence"/>
</dbReference>
<keyword evidence="4 10" id="KW-0853">WD repeat</keyword>
<comment type="subunit">
    <text evidence="8">Part of the small subunit (SSU) processome, composed of more than 70 proteins and the RNA chaperone small nucleolar RNA (snoRNA) U3.</text>
</comment>
<dbReference type="PROSITE" id="PS50294">
    <property type="entry name" value="WD_REPEATS_REGION"/>
    <property type="match status" value="3"/>
</dbReference>
<evidence type="ECO:0000256" key="11">
    <source>
        <dbReference type="SAM" id="MobiDB-lite"/>
    </source>
</evidence>
<protein>
    <recommendedName>
        <fullName evidence="9">Periodic tryptophan protein 2 homolog</fullName>
    </recommendedName>
</protein>
<feature type="compositionally biased region" description="Basic and acidic residues" evidence="11">
    <location>
        <begin position="221"/>
        <end position="237"/>
    </location>
</feature>
<feature type="repeat" description="WD" evidence="10">
    <location>
        <begin position="495"/>
        <end position="528"/>
    </location>
</feature>
<dbReference type="AlphaFoldDB" id="A0AA40LUH2"/>
<dbReference type="InterPro" id="IPR015943">
    <property type="entry name" value="WD40/YVTN_repeat-like_dom_sf"/>
</dbReference>
<feature type="compositionally biased region" description="Acidic residues" evidence="11">
    <location>
        <begin position="899"/>
        <end position="911"/>
    </location>
</feature>
<evidence type="ECO:0000313" key="13">
    <source>
        <dbReference type="EMBL" id="KAK1344278.1"/>
    </source>
</evidence>
<comment type="function">
    <text evidence="7">Part of the small subunit (SSU) processome, first precursor of the small eukaryotic ribosomal subunit. During the assembly of the SSU processome in the nucleolus, many ribosome biogenesis factors, an RNA chaperone and ribosomal proteins associate with the nascent pre-rRNA and work in concert to generate RNA folding, modifications, rearrangements and cleavage as well as targeted degradation of pre-ribosomal RNA by the RNA exosome.</text>
</comment>
<proteinExistence type="inferred from homology"/>
<dbReference type="PANTHER" id="PTHR19858:SF0">
    <property type="entry name" value="PERIODIC TRYPTOPHAN PROTEIN 2 HOMOLOG"/>
    <property type="match status" value="1"/>
</dbReference>
<accession>A0AA40LUH2</accession>
<feature type="repeat" description="WD" evidence="10">
    <location>
        <begin position="367"/>
        <end position="399"/>
    </location>
</feature>
<dbReference type="FunFam" id="2.130.10.10:FF:000216">
    <property type="entry name" value="Periodic tryptophan protein 2 homolog"/>
    <property type="match status" value="1"/>
</dbReference>
<evidence type="ECO:0000256" key="4">
    <source>
        <dbReference type="ARBA" id="ARBA00022574"/>
    </source>
</evidence>
<dbReference type="SUPFAM" id="SSF50978">
    <property type="entry name" value="WD40 repeat-like"/>
    <property type="match status" value="1"/>
</dbReference>
<dbReference type="InterPro" id="IPR001680">
    <property type="entry name" value="WD40_rpt"/>
</dbReference>
<keyword evidence="14" id="KW-1185">Reference proteome</keyword>
<dbReference type="InterPro" id="IPR036322">
    <property type="entry name" value="WD40_repeat_dom_sf"/>
</dbReference>
<evidence type="ECO:0000256" key="9">
    <source>
        <dbReference type="ARBA" id="ARBA00068075"/>
    </source>
</evidence>
<keyword evidence="6" id="KW-0539">Nucleus</keyword>
<gene>
    <name evidence="13" type="ORF">QTO34_014843</name>
</gene>
<dbReference type="PANTHER" id="PTHR19858">
    <property type="entry name" value="WD40 REPEAT PROTEIN"/>
    <property type="match status" value="1"/>
</dbReference>
<dbReference type="PROSITE" id="PS50082">
    <property type="entry name" value="WD_REPEATS_2"/>
    <property type="match status" value="3"/>
</dbReference>
<evidence type="ECO:0000256" key="1">
    <source>
        <dbReference type="ARBA" id="ARBA00004604"/>
    </source>
</evidence>
<feature type="repeat" description="WD" evidence="10">
    <location>
        <begin position="409"/>
        <end position="450"/>
    </location>
</feature>
<dbReference type="InterPro" id="IPR007148">
    <property type="entry name" value="SSU_processome_Utp12"/>
</dbReference>
<comment type="subcellular location">
    <subcellularLocation>
        <location evidence="1">Nucleus</location>
        <location evidence="1">Nucleolus</location>
    </subcellularLocation>
</comment>
<name>A0AA40LUH2_CNENI</name>
<dbReference type="PROSITE" id="PS00678">
    <property type="entry name" value="WD_REPEATS_1"/>
    <property type="match status" value="1"/>
</dbReference>
<dbReference type="FunFam" id="2.130.10.10:FF:000265">
    <property type="entry name" value="periodic tryptophan protein 2 homolog"/>
    <property type="match status" value="1"/>
</dbReference>
<sequence length="931" mass="103057">AGCKGAQLVSQGVTGGTPGDRDLFSNLLGTVYRRGNLNFTCDGNSVISPVGNRVTVFDLKNNKSNTLPLTTRYNVKCVGLSPDGRLAIIVDEGGNALLVSLVCRSVLHRFHFKGSVHSVSFSPDGRKFVITKGNIAQMYHAPGRKREFNAFVLDKTYFGPYDETTHIDWTDDSRCFAVGSKDMSTWVFGAERWDNLIYYALGGHKDAIVACFFESNSLDAESPHGLEGRPAAEERAGGEGGEEEEEEEAEQETTIRGKATPASEEQQGKVKYSRLAKYFFNKEGDFNNLTAAAYHKKIHLLVTGFASGIFHLHELPEFNLIHSLSISDQRIESVAINSSGDWIALGCSGLGQLLVWEWQSESYVLKQQGHFNSMVSLAYSPDGQYIVTGGDDGKVKVWNTLSGFCFITFTEHSSGVTGVTFTATGYVIVTSSMDGTVRAFDLHRYRNFRTFTSPRPTQFSCVAVDSSGEIVCAGAQDSFEIFIWSMQTGRLLEVLSGHEGPISGLCFNPMKSILASASWDKTVRLWDMVDSWRTTETLALTSDALAVTYRPDGAELAVATLNSQITFWDPENAVQTGSIEGRHDLKTGRKELDKITAKHSAKGKAFTTLCYSADGQSVLAGGMSKFVCIYHVKEQILRKKFEISCNLSLDAMEEFLNRRKMTEFGNLALIDQDAGEENGVAIPLPGVRKGDMSSRHFKPEIRVTSLRFSPTGRCWAATTTEGLLIYSLDTQMLFDPFELDTSVTPGRIRVALRQKDFTRAILMAVRLNEKLLLQETLEAVPWDEIDVISSSLPELYVEKVLEFLASSFEVSRHLEFYLIWTQKLLMDAWTEAEVQLLSAEGSLLSRAGKLLPAVQFLQKSIQRHLDDVSKLCDWNRYNIQYALAVSKQRGMKRPSEPLGSEEEADVSDEEDSLHLLGGGHGDGDNGDRLLV</sequence>
<dbReference type="GO" id="GO:0000462">
    <property type="term" value="P:maturation of SSU-rRNA from tricistronic rRNA transcript (SSU-rRNA, 5.8S rRNA, LSU-rRNA)"/>
    <property type="evidence" value="ECO:0007669"/>
    <property type="project" value="TreeGrafter"/>
</dbReference>
<feature type="compositionally biased region" description="Basic and acidic residues" evidence="11">
    <location>
        <begin position="921"/>
        <end position="931"/>
    </location>
</feature>
<feature type="region of interest" description="Disordered" evidence="11">
    <location>
        <begin position="892"/>
        <end position="931"/>
    </location>
</feature>